<evidence type="ECO:0000313" key="1">
    <source>
        <dbReference type="EMBL" id="GAI64150.1"/>
    </source>
</evidence>
<organism evidence="1">
    <name type="scientific">marine sediment metagenome</name>
    <dbReference type="NCBI Taxonomy" id="412755"/>
    <lineage>
        <taxon>unclassified sequences</taxon>
        <taxon>metagenomes</taxon>
        <taxon>ecological metagenomes</taxon>
    </lineage>
</organism>
<name>X1RLU9_9ZZZZ</name>
<dbReference type="EMBL" id="BARW01003168">
    <property type="protein sequence ID" value="GAI64150.1"/>
    <property type="molecule type" value="Genomic_DNA"/>
</dbReference>
<protein>
    <submittedName>
        <fullName evidence="1">Uncharacterized protein</fullName>
    </submittedName>
</protein>
<accession>X1RLU9</accession>
<dbReference type="AlphaFoldDB" id="X1RLU9"/>
<reference evidence="1" key="1">
    <citation type="journal article" date="2014" name="Front. Microbiol.">
        <title>High frequency of phylogenetically diverse reductive dehalogenase-homologous genes in deep subseafloor sedimentary metagenomes.</title>
        <authorList>
            <person name="Kawai M."/>
            <person name="Futagami T."/>
            <person name="Toyoda A."/>
            <person name="Takaki Y."/>
            <person name="Nishi S."/>
            <person name="Hori S."/>
            <person name="Arai W."/>
            <person name="Tsubouchi T."/>
            <person name="Morono Y."/>
            <person name="Uchiyama I."/>
            <person name="Ito T."/>
            <person name="Fujiyama A."/>
            <person name="Inagaki F."/>
            <person name="Takami H."/>
        </authorList>
    </citation>
    <scope>NUCLEOTIDE SEQUENCE</scope>
    <source>
        <strain evidence="1">Expedition CK06-06</strain>
    </source>
</reference>
<sequence length="73" mass="8177">MREFEVAGGEMDEQNTAGKSIIKMTEFQFKAIVSCILETREKTPEKDKVVISGEGWKHTFIVTLEKPAVMNGS</sequence>
<gene>
    <name evidence="1" type="ORF">S12H4_08258</name>
</gene>
<proteinExistence type="predicted"/>
<comment type="caution">
    <text evidence="1">The sequence shown here is derived from an EMBL/GenBank/DDBJ whole genome shotgun (WGS) entry which is preliminary data.</text>
</comment>